<dbReference type="PANTHER" id="PTHR11005">
    <property type="entry name" value="LYSOSOMAL ACID LIPASE-RELATED"/>
    <property type="match status" value="1"/>
</dbReference>
<sequence length="125" mass="14211">MYYSCVESFVKLNSRKIIKYSAILTVLFAIYLAPVGDYMIAGLKYLPGYYHDLDTIRTSVQIIESRGFQSETHYITTVDGYILTVNRIVNPYVKDRSSLRPVLLQHGFQSSDKGWLITSAMTAIS</sequence>
<evidence type="ECO:0000259" key="2">
    <source>
        <dbReference type="Pfam" id="PF04083"/>
    </source>
</evidence>
<feature type="transmembrane region" description="Helical" evidence="1">
    <location>
        <begin position="20"/>
        <end position="40"/>
    </location>
</feature>
<dbReference type="GO" id="GO:0006629">
    <property type="term" value="P:lipid metabolic process"/>
    <property type="evidence" value="ECO:0007669"/>
    <property type="project" value="InterPro"/>
</dbReference>
<proteinExistence type="predicted"/>
<dbReference type="Pfam" id="PF04083">
    <property type="entry name" value="Abhydro_lipase"/>
    <property type="match status" value="1"/>
</dbReference>
<dbReference type="Proteomes" id="UP000728032">
    <property type="component" value="Unassembled WGS sequence"/>
</dbReference>
<organism evidence="3">
    <name type="scientific">Oppiella nova</name>
    <dbReference type="NCBI Taxonomy" id="334625"/>
    <lineage>
        <taxon>Eukaryota</taxon>
        <taxon>Metazoa</taxon>
        <taxon>Ecdysozoa</taxon>
        <taxon>Arthropoda</taxon>
        <taxon>Chelicerata</taxon>
        <taxon>Arachnida</taxon>
        <taxon>Acari</taxon>
        <taxon>Acariformes</taxon>
        <taxon>Sarcoptiformes</taxon>
        <taxon>Oribatida</taxon>
        <taxon>Brachypylina</taxon>
        <taxon>Oppioidea</taxon>
        <taxon>Oppiidae</taxon>
        <taxon>Oppiella</taxon>
    </lineage>
</organism>
<dbReference type="InterPro" id="IPR029058">
    <property type="entry name" value="AB_hydrolase_fold"/>
</dbReference>
<feature type="domain" description="Partial AB-hydrolase lipase" evidence="2">
    <location>
        <begin position="61"/>
        <end position="117"/>
    </location>
</feature>
<dbReference type="AlphaFoldDB" id="A0A7R9MDW1"/>
<gene>
    <name evidence="3" type="ORF">ONB1V03_LOCUS14953</name>
</gene>
<evidence type="ECO:0000256" key="1">
    <source>
        <dbReference type="SAM" id="Phobius"/>
    </source>
</evidence>
<keyword evidence="4" id="KW-1185">Reference proteome</keyword>
<dbReference type="OrthoDB" id="6434424at2759"/>
<dbReference type="EMBL" id="OC929604">
    <property type="protein sequence ID" value="CAD7658330.1"/>
    <property type="molecule type" value="Genomic_DNA"/>
</dbReference>
<keyword evidence="1" id="KW-1133">Transmembrane helix</keyword>
<name>A0A7R9MDW1_9ACAR</name>
<dbReference type="InterPro" id="IPR006693">
    <property type="entry name" value="AB_hydrolase_lipase"/>
</dbReference>
<dbReference type="SUPFAM" id="SSF53474">
    <property type="entry name" value="alpha/beta-Hydrolases"/>
    <property type="match status" value="1"/>
</dbReference>
<protein>
    <recommendedName>
        <fullName evidence="2">Partial AB-hydrolase lipase domain-containing protein</fullName>
    </recommendedName>
</protein>
<dbReference type="Gene3D" id="3.40.50.1820">
    <property type="entry name" value="alpha/beta hydrolase"/>
    <property type="match status" value="1"/>
</dbReference>
<evidence type="ECO:0000313" key="4">
    <source>
        <dbReference type="Proteomes" id="UP000728032"/>
    </source>
</evidence>
<keyword evidence="1" id="KW-0812">Transmembrane</keyword>
<dbReference type="EMBL" id="CAJPVJ010014779">
    <property type="protein sequence ID" value="CAG2175516.1"/>
    <property type="molecule type" value="Genomic_DNA"/>
</dbReference>
<evidence type="ECO:0000313" key="3">
    <source>
        <dbReference type="EMBL" id="CAD7658330.1"/>
    </source>
</evidence>
<accession>A0A7R9MDW1</accession>
<reference evidence="3" key="1">
    <citation type="submission" date="2020-11" db="EMBL/GenBank/DDBJ databases">
        <authorList>
            <person name="Tran Van P."/>
        </authorList>
    </citation>
    <scope>NUCLEOTIDE SEQUENCE</scope>
</reference>
<keyword evidence="1" id="KW-0472">Membrane</keyword>